<dbReference type="Proteomes" id="UP000008237">
    <property type="component" value="Unassembled WGS sequence"/>
</dbReference>
<name>E2BGI0_HARSA</name>
<keyword evidence="2" id="KW-1185">Reference proteome</keyword>
<dbReference type="EMBL" id="GL448189">
    <property type="protein sequence ID" value="EFN85173.1"/>
    <property type="molecule type" value="Genomic_DNA"/>
</dbReference>
<reference evidence="1 2" key="1">
    <citation type="journal article" date="2010" name="Science">
        <title>Genomic comparison of the ants Camponotus floridanus and Harpegnathos saltator.</title>
        <authorList>
            <person name="Bonasio R."/>
            <person name="Zhang G."/>
            <person name="Ye C."/>
            <person name="Mutti N.S."/>
            <person name="Fang X."/>
            <person name="Qin N."/>
            <person name="Donahue G."/>
            <person name="Yang P."/>
            <person name="Li Q."/>
            <person name="Li C."/>
            <person name="Zhang P."/>
            <person name="Huang Z."/>
            <person name="Berger S.L."/>
            <person name="Reinberg D."/>
            <person name="Wang J."/>
            <person name="Liebig J."/>
        </authorList>
    </citation>
    <scope>NUCLEOTIDE SEQUENCE [LARGE SCALE GENOMIC DNA]</scope>
    <source>
        <strain evidence="1 2">R22 G/1</strain>
    </source>
</reference>
<evidence type="ECO:0000313" key="1">
    <source>
        <dbReference type="EMBL" id="EFN85173.1"/>
    </source>
</evidence>
<proteinExistence type="predicted"/>
<dbReference type="InParanoid" id="E2BGI0"/>
<sequence>MHIMMEDFNMKGSVNYQLRVQIYRPRWLVLYLMHCTPYGDLADGGIAAVVSWLVLDAVFPSEIIASRPTEKLPDPRSWRRSSRRVADAFYTAERIRIIHKITKV</sequence>
<accession>E2BGI0</accession>
<evidence type="ECO:0000313" key="2">
    <source>
        <dbReference type="Proteomes" id="UP000008237"/>
    </source>
</evidence>
<dbReference type="AlphaFoldDB" id="E2BGI0"/>
<protein>
    <submittedName>
        <fullName evidence="1">Uncharacterized protein</fullName>
    </submittedName>
</protein>
<gene>
    <name evidence="1" type="ORF">EAI_06366</name>
</gene>
<organism evidence="2">
    <name type="scientific">Harpegnathos saltator</name>
    <name type="common">Jerdon's jumping ant</name>
    <dbReference type="NCBI Taxonomy" id="610380"/>
    <lineage>
        <taxon>Eukaryota</taxon>
        <taxon>Metazoa</taxon>
        <taxon>Ecdysozoa</taxon>
        <taxon>Arthropoda</taxon>
        <taxon>Hexapoda</taxon>
        <taxon>Insecta</taxon>
        <taxon>Pterygota</taxon>
        <taxon>Neoptera</taxon>
        <taxon>Endopterygota</taxon>
        <taxon>Hymenoptera</taxon>
        <taxon>Apocrita</taxon>
        <taxon>Aculeata</taxon>
        <taxon>Formicoidea</taxon>
        <taxon>Formicidae</taxon>
        <taxon>Ponerinae</taxon>
        <taxon>Ponerini</taxon>
        <taxon>Harpegnathos</taxon>
    </lineage>
</organism>